<dbReference type="SUPFAM" id="SSF69118">
    <property type="entry name" value="AhpD-like"/>
    <property type="match status" value="1"/>
</dbReference>
<dbReference type="AlphaFoldDB" id="M5U4H3"/>
<dbReference type="OrthoDB" id="9801997at2"/>
<dbReference type="Proteomes" id="UP000011885">
    <property type="component" value="Unassembled WGS sequence"/>
</dbReference>
<accession>M5U4H3</accession>
<dbReference type="RefSeq" id="WP_008677498.1">
    <property type="nucleotide sequence ID" value="NZ_ANOH01000153.1"/>
</dbReference>
<keyword evidence="2" id="KW-0575">Peroxidase</keyword>
<feature type="domain" description="Carboxymuconolactone decarboxylase-like" evidence="1">
    <location>
        <begin position="43"/>
        <end position="116"/>
    </location>
</feature>
<dbReference type="PANTHER" id="PTHR35446">
    <property type="entry name" value="SI:CH211-175M2.5"/>
    <property type="match status" value="1"/>
</dbReference>
<evidence type="ECO:0000259" key="1">
    <source>
        <dbReference type="Pfam" id="PF02627"/>
    </source>
</evidence>
<evidence type="ECO:0000313" key="3">
    <source>
        <dbReference type="Proteomes" id="UP000011885"/>
    </source>
</evidence>
<dbReference type="InterPro" id="IPR004675">
    <property type="entry name" value="AhpD_core"/>
</dbReference>
<dbReference type="PANTHER" id="PTHR35446:SF3">
    <property type="entry name" value="CMD DOMAIN-CONTAINING PROTEIN"/>
    <property type="match status" value="1"/>
</dbReference>
<keyword evidence="2" id="KW-0560">Oxidoreductase</keyword>
<dbReference type="GO" id="GO:0051920">
    <property type="term" value="F:peroxiredoxin activity"/>
    <property type="evidence" value="ECO:0007669"/>
    <property type="project" value="InterPro"/>
</dbReference>
<dbReference type="Gene3D" id="1.20.1290.10">
    <property type="entry name" value="AhpD-like"/>
    <property type="match status" value="1"/>
</dbReference>
<dbReference type="NCBIfam" id="TIGR00778">
    <property type="entry name" value="ahpD_dom"/>
    <property type="match status" value="1"/>
</dbReference>
<dbReference type="InterPro" id="IPR003779">
    <property type="entry name" value="CMD-like"/>
</dbReference>
<proteinExistence type="predicted"/>
<dbReference type="PATRIC" id="fig|1263870.3.peg.2347"/>
<protein>
    <submittedName>
        <fullName evidence="2">Peroxidase-related enzyme</fullName>
    </submittedName>
</protein>
<gene>
    <name evidence="2" type="ORF">RSSM_02202</name>
</gene>
<dbReference type="InterPro" id="IPR029032">
    <property type="entry name" value="AhpD-like"/>
</dbReference>
<keyword evidence="3" id="KW-1185">Reference proteome</keyword>
<organism evidence="2 3">
    <name type="scientific">Rhodopirellula sallentina SM41</name>
    <dbReference type="NCBI Taxonomy" id="1263870"/>
    <lineage>
        <taxon>Bacteria</taxon>
        <taxon>Pseudomonadati</taxon>
        <taxon>Planctomycetota</taxon>
        <taxon>Planctomycetia</taxon>
        <taxon>Pirellulales</taxon>
        <taxon>Pirellulaceae</taxon>
        <taxon>Rhodopirellula</taxon>
    </lineage>
</organism>
<comment type="caution">
    <text evidence="2">The sequence shown here is derived from an EMBL/GenBank/DDBJ whole genome shotgun (WGS) entry which is preliminary data.</text>
</comment>
<dbReference type="EMBL" id="ANOH01000153">
    <property type="protein sequence ID" value="EMI56357.1"/>
    <property type="molecule type" value="Genomic_DNA"/>
</dbReference>
<evidence type="ECO:0000313" key="2">
    <source>
        <dbReference type="EMBL" id="EMI56357.1"/>
    </source>
</evidence>
<reference evidence="2 3" key="1">
    <citation type="journal article" date="2013" name="Mar. Genomics">
        <title>Expression of sulfatases in Rhodopirellula baltica and the diversity of sulfatases in the genus Rhodopirellula.</title>
        <authorList>
            <person name="Wegner C.E."/>
            <person name="Richter-Heitmann T."/>
            <person name="Klindworth A."/>
            <person name="Klockow C."/>
            <person name="Richter M."/>
            <person name="Achstetter T."/>
            <person name="Glockner F.O."/>
            <person name="Harder J."/>
        </authorList>
    </citation>
    <scope>NUCLEOTIDE SEQUENCE [LARGE SCALE GENOMIC DNA]</scope>
    <source>
        <strain evidence="2 3">SM41</strain>
    </source>
</reference>
<dbReference type="Pfam" id="PF02627">
    <property type="entry name" value="CMD"/>
    <property type="match status" value="1"/>
</dbReference>
<sequence length="190" mass="19775">MTRIAPIARDNANEKSQALLDGVQAKLGMTPNLMSTFAHSSAALDAYLKFSDALSNGDLNGKTREKIALAVGQANDCQYCLSAHSAIGKMVGLSPEEILDARMAGASDTKTDAILKLSAQIVETRGKVSDADVAAARTAGVTDAEITEVVANTALNLLTNYFNHVAETEVDFPAAEPLSVGETCSAGCAQ</sequence>
<name>M5U4H3_9BACT</name>